<keyword evidence="6 9" id="KW-1133">Transmembrane helix</keyword>
<evidence type="ECO:0000313" key="11">
    <source>
        <dbReference type="Proteomes" id="UP001529369"/>
    </source>
</evidence>
<evidence type="ECO:0000256" key="8">
    <source>
        <dbReference type="ARBA" id="ARBA00035655"/>
    </source>
</evidence>
<feature type="transmembrane region" description="Helical" evidence="9">
    <location>
        <begin position="48"/>
        <end position="69"/>
    </location>
</feature>
<evidence type="ECO:0000313" key="10">
    <source>
        <dbReference type="EMBL" id="MDN3563514.1"/>
    </source>
</evidence>
<dbReference type="RefSeq" id="WP_290315255.1">
    <property type="nucleotide sequence ID" value="NZ_JAUFPN010000035.1"/>
</dbReference>
<evidence type="ECO:0000256" key="3">
    <source>
        <dbReference type="ARBA" id="ARBA00022475"/>
    </source>
</evidence>
<keyword evidence="5 9" id="KW-0812">Transmembrane</keyword>
<evidence type="ECO:0000256" key="5">
    <source>
        <dbReference type="ARBA" id="ARBA00022692"/>
    </source>
</evidence>
<comment type="subcellular location">
    <subcellularLocation>
        <location evidence="1">Cell inner membrane</location>
        <topology evidence="1">Multi-pass membrane protein</topology>
    </subcellularLocation>
</comment>
<dbReference type="EMBL" id="JAUFPN010000035">
    <property type="protein sequence ID" value="MDN3563514.1"/>
    <property type="molecule type" value="Genomic_DNA"/>
</dbReference>
<dbReference type="PANTHER" id="PTHR30574">
    <property type="entry name" value="INNER MEMBRANE PROTEIN YEDE"/>
    <property type="match status" value="1"/>
</dbReference>
<keyword evidence="4" id="KW-0997">Cell inner membrane</keyword>
<comment type="similarity">
    <text evidence="8">Belongs to the TsuA/YedE (TC 9.B.102) family.</text>
</comment>
<organism evidence="10 11">
    <name type="scientific">Paeniroseomonas aquatica</name>
    <dbReference type="NCBI Taxonomy" id="373043"/>
    <lineage>
        <taxon>Bacteria</taxon>
        <taxon>Pseudomonadati</taxon>
        <taxon>Pseudomonadota</taxon>
        <taxon>Alphaproteobacteria</taxon>
        <taxon>Acetobacterales</taxon>
        <taxon>Acetobacteraceae</taxon>
        <taxon>Paeniroseomonas</taxon>
    </lineage>
</organism>
<name>A0ABT8A1A5_9PROT</name>
<keyword evidence="7 9" id="KW-0472">Membrane</keyword>
<comment type="caution">
    <text evidence="10">The sequence shown here is derived from an EMBL/GenBank/DDBJ whole genome shotgun (WGS) entry which is preliminary data.</text>
</comment>
<evidence type="ECO:0000256" key="4">
    <source>
        <dbReference type="ARBA" id="ARBA00022519"/>
    </source>
</evidence>
<gene>
    <name evidence="10" type="ORF">QWZ14_03885</name>
</gene>
<dbReference type="Proteomes" id="UP001529369">
    <property type="component" value="Unassembled WGS sequence"/>
</dbReference>
<dbReference type="InterPro" id="IPR007272">
    <property type="entry name" value="Sulf_transp_TsuA/YedE"/>
</dbReference>
<feature type="transmembrane region" description="Helical" evidence="9">
    <location>
        <begin position="6"/>
        <end position="27"/>
    </location>
</feature>
<evidence type="ECO:0000256" key="6">
    <source>
        <dbReference type="ARBA" id="ARBA00022989"/>
    </source>
</evidence>
<evidence type="ECO:0000256" key="1">
    <source>
        <dbReference type="ARBA" id="ARBA00004429"/>
    </source>
</evidence>
<keyword evidence="2" id="KW-0813">Transport</keyword>
<feature type="transmembrane region" description="Helical" evidence="9">
    <location>
        <begin position="75"/>
        <end position="97"/>
    </location>
</feature>
<reference evidence="11" key="1">
    <citation type="journal article" date="2019" name="Int. J. Syst. Evol. Microbiol.">
        <title>The Global Catalogue of Microorganisms (GCM) 10K type strain sequencing project: providing services to taxonomists for standard genome sequencing and annotation.</title>
        <authorList>
            <consortium name="The Broad Institute Genomics Platform"/>
            <consortium name="The Broad Institute Genome Sequencing Center for Infectious Disease"/>
            <person name="Wu L."/>
            <person name="Ma J."/>
        </authorList>
    </citation>
    <scope>NUCLEOTIDE SEQUENCE [LARGE SCALE GENOMIC DNA]</scope>
    <source>
        <strain evidence="11">CECT 7131</strain>
    </source>
</reference>
<sequence length="141" mass="13960">MDNFTPVSAFFGGVLIGLSVVVLLLTNGRIAGVSGVVSGLLVSRVHDAGWRLAFILGLIAAPLLYAAVAGGVPPIAVTSSTGLLIAAGLLVGFGARLGSGCTSGHGVAGIARLSPRSFVATGVFLTAGMVTVFVTRHVMGG</sequence>
<accession>A0ABT8A1A5</accession>
<dbReference type="Pfam" id="PF04143">
    <property type="entry name" value="Sulf_transp"/>
    <property type="match status" value="1"/>
</dbReference>
<keyword evidence="11" id="KW-1185">Reference proteome</keyword>
<dbReference type="PANTHER" id="PTHR30574:SF1">
    <property type="entry name" value="SULPHUR TRANSPORT DOMAIN-CONTAINING PROTEIN"/>
    <property type="match status" value="1"/>
</dbReference>
<feature type="transmembrane region" description="Helical" evidence="9">
    <location>
        <begin position="118"/>
        <end position="139"/>
    </location>
</feature>
<evidence type="ECO:0000256" key="2">
    <source>
        <dbReference type="ARBA" id="ARBA00022448"/>
    </source>
</evidence>
<keyword evidence="3" id="KW-1003">Cell membrane</keyword>
<evidence type="ECO:0000256" key="9">
    <source>
        <dbReference type="SAM" id="Phobius"/>
    </source>
</evidence>
<evidence type="ECO:0000256" key="7">
    <source>
        <dbReference type="ARBA" id="ARBA00023136"/>
    </source>
</evidence>
<proteinExistence type="inferred from homology"/>
<protein>
    <submittedName>
        <fullName evidence="10">YeeE/YedE family protein</fullName>
    </submittedName>
</protein>